<evidence type="ECO:0000256" key="1">
    <source>
        <dbReference type="ARBA" id="ARBA00023015"/>
    </source>
</evidence>
<keyword evidence="3" id="KW-0804">Transcription</keyword>
<dbReference type="AlphaFoldDB" id="H6RMY2"/>
<dbReference type="InterPro" id="IPR036388">
    <property type="entry name" value="WH-like_DNA-bd_sf"/>
</dbReference>
<dbReference type="EMBL" id="FO117623">
    <property type="protein sequence ID" value="CCG01335.1"/>
    <property type="molecule type" value="Genomic_DNA"/>
</dbReference>
<dbReference type="PANTHER" id="PTHR44688:SF16">
    <property type="entry name" value="DNA-BINDING TRANSCRIPTIONAL ACTIVATOR DEVR_DOSR"/>
    <property type="match status" value="1"/>
</dbReference>
<dbReference type="PANTHER" id="PTHR44688">
    <property type="entry name" value="DNA-BINDING TRANSCRIPTIONAL ACTIVATOR DEVR_DOSR"/>
    <property type="match status" value="1"/>
</dbReference>
<organism evidence="5 6">
    <name type="scientific">Blastococcus saxobsidens (strain DD2)</name>
    <dbReference type="NCBI Taxonomy" id="1146883"/>
    <lineage>
        <taxon>Bacteria</taxon>
        <taxon>Bacillati</taxon>
        <taxon>Actinomycetota</taxon>
        <taxon>Actinomycetes</taxon>
        <taxon>Geodermatophilales</taxon>
        <taxon>Geodermatophilaceae</taxon>
        <taxon>Blastococcus</taxon>
    </lineage>
</organism>
<feature type="domain" description="HTH luxR-type" evidence="4">
    <location>
        <begin position="105"/>
        <end position="171"/>
    </location>
</feature>
<dbReference type="Proteomes" id="UP000007517">
    <property type="component" value="Chromosome"/>
</dbReference>
<dbReference type="KEGG" id="bsd:BLASA_0358"/>
<reference evidence="5 6" key="1">
    <citation type="journal article" date="2012" name="J. Bacteriol.">
        <title>Genome Sequence of Blastococcus saxobsidens DD2, a Stone-Inhabiting Bacterium.</title>
        <authorList>
            <person name="Chouaia B."/>
            <person name="Crotti E."/>
            <person name="Brusetti L."/>
            <person name="Daffonchio D."/>
            <person name="Essoussi I."/>
            <person name="Nouioui I."/>
            <person name="Sbissi I."/>
            <person name="Ghodhbane-Gtari F."/>
            <person name="Gtari M."/>
            <person name="Vacherie B."/>
            <person name="Barbe V."/>
            <person name="Medigue C."/>
            <person name="Gury J."/>
            <person name="Pujic P."/>
            <person name="Normand P."/>
        </authorList>
    </citation>
    <scope>NUCLEOTIDE SEQUENCE [LARGE SCALE GENOMIC DNA]</scope>
    <source>
        <strain evidence="5 6">DD2</strain>
    </source>
</reference>
<dbReference type="GO" id="GO:0003677">
    <property type="term" value="F:DNA binding"/>
    <property type="evidence" value="ECO:0007669"/>
    <property type="project" value="UniProtKB-KW"/>
</dbReference>
<dbReference type="STRING" id="1146883.BLASA_0358"/>
<dbReference type="GO" id="GO:0006355">
    <property type="term" value="P:regulation of DNA-templated transcription"/>
    <property type="evidence" value="ECO:0007669"/>
    <property type="project" value="InterPro"/>
</dbReference>
<keyword evidence="2 5" id="KW-0238">DNA-binding</keyword>
<dbReference type="CDD" id="cd06170">
    <property type="entry name" value="LuxR_C_like"/>
    <property type="match status" value="1"/>
</dbReference>
<keyword evidence="1" id="KW-0805">Transcription regulation</keyword>
<protein>
    <submittedName>
        <fullName evidence="5">Response regulator containing a CheY-like receiver domain and an HTH DNA-binding domain</fullName>
    </submittedName>
</protein>
<dbReference type="HOGENOM" id="CLU_1451814_0_0_11"/>
<dbReference type="Gene3D" id="1.10.10.10">
    <property type="entry name" value="Winged helix-like DNA-binding domain superfamily/Winged helix DNA-binding domain"/>
    <property type="match status" value="1"/>
</dbReference>
<name>H6RMY2_BLASD</name>
<gene>
    <name evidence="5" type="ordered locus">BLASA_0358</name>
</gene>
<dbReference type="InterPro" id="IPR000792">
    <property type="entry name" value="Tscrpt_reg_LuxR_C"/>
</dbReference>
<dbReference type="SMART" id="SM00421">
    <property type="entry name" value="HTH_LUXR"/>
    <property type="match status" value="1"/>
</dbReference>
<dbReference type="eggNOG" id="COG2197">
    <property type="taxonomic scope" value="Bacteria"/>
</dbReference>
<dbReference type="PROSITE" id="PS00622">
    <property type="entry name" value="HTH_LUXR_1"/>
    <property type="match status" value="1"/>
</dbReference>
<evidence type="ECO:0000313" key="5">
    <source>
        <dbReference type="EMBL" id="CCG01335.1"/>
    </source>
</evidence>
<sequence length="186" mass="19268">MIPPVTEVRAIVQDPRCFIREGVSEALRSSGVMVVAAVPTVAALDHALGELDADVVLSPVAGSAITRLTARHRLVRITDGTTIAAMISAAIRGPSGSKPPRSATHAEPLRALLTAREAGVLELVAVGLTAREIAQRLGISARTVDGHKQAVFTKFGVASQAQAVARALDEGLILLLPGDPTAEPIP</sequence>
<dbReference type="PRINTS" id="PR00038">
    <property type="entry name" value="HTHLUXR"/>
</dbReference>
<dbReference type="SUPFAM" id="SSF46894">
    <property type="entry name" value="C-terminal effector domain of the bipartite response regulators"/>
    <property type="match status" value="1"/>
</dbReference>
<dbReference type="Pfam" id="PF00196">
    <property type="entry name" value="GerE"/>
    <property type="match status" value="1"/>
</dbReference>
<evidence type="ECO:0000259" key="4">
    <source>
        <dbReference type="PROSITE" id="PS50043"/>
    </source>
</evidence>
<dbReference type="PROSITE" id="PS50043">
    <property type="entry name" value="HTH_LUXR_2"/>
    <property type="match status" value="1"/>
</dbReference>
<accession>H6RMY2</accession>
<keyword evidence="6" id="KW-1185">Reference proteome</keyword>
<evidence type="ECO:0000256" key="3">
    <source>
        <dbReference type="ARBA" id="ARBA00023163"/>
    </source>
</evidence>
<dbReference type="InterPro" id="IPR016032">
    <property type="entry name" value="Sig_transdc_resp-reg_C-effctor"/>
</dbReference>
<evidence type="ECO:0000313" key="6">
    <source>
        <dbReference type="Proteomes" id="UP000007517"/>
    </source>
</evidence>
<proteinExistence type="predicted"/>
<reference evidence="6" key="2">
    <citation type="submission" date="2012-02" db="EMBL/GenBank/DDBJ databases">
        <title>Complete genome sequence of Blastococcus saxobsidens strain DD2.</title>
        <authorList>
            <person name="Genoscope."/>
        </authorList>
    </citation>
    <scope>NUCLEOTIDE SEQUENCE [LARGE SCALE GENOMIC DNA]</scope>
    <source>
        <strain evidence="6">DD2</strain>
    </source>
</reference>
<evidence type="ECO:0000256" key="2">
    <source>
        <dbReference type="ARBA" id="ARBA00023125"/>
    </source>
</evidence>